<dbReference type="GO" id="GO:0051991">
    <property type="term" value="F:UDP-N-acetyl-D-glucosamine:N-acetylmuramoyl-L-alanyl-D-glutamyl-meso-2,6-diaminopimelyl-D-alanyl-D-alanine-diphosphoundecaprenol 4-beta-N-acetylglucosaminlytransferase activity"/>
    <property type="evidence" value="ECO:0007669"/>
    <property type="project" value="RHEA"/>
</dbReference>
<name>A0A1G1VQL6_9BACT</name>
<keyword evidence="7 10" id="KW-0472">Membrane</keyword>
<evidence type="ECO:0000259" key="13">
    <source>
        <dbReference type="Pfam" id="PF04101"/>
    </source>
</evidence>
<dbReference type="HAMAP" id="MF_00033">
    <property type="entry name" value="MurG"/>
    <property type="match status" value="1"/>
</dbReference>
<dbReference type="GO" id="GO:0051301">
    <property type="term" value="P:cell division"/>
    <property type="evidence" value="ECO:0007669"/>
    <property type="project" value="UniProtKB-KW"/>
</dbReference>
<dbReference type="PANTHER" id="PTHR21015">
    <property type="entry name" value="UDP-N-ACETYLGLUCOSAMINE--N-ACETYLMURAMYL-(PENTAPEPTIDE) PYROPHOSPHORYL-UNDECAPRENOL N-ACETYLGLUCOSAMINE TRANSFERASE 1"/>
    <property type="match status" value="1"/>
</dbReference>
<dbReference type="GO" id="GO:0005886">
    <property type="term" value="C:plasma membrane"/>
    <property type="evidence" value="ECO:0007669"/>
    <property type="project" value="UniProtKB-SubCell"/>
</dbReference>
<keyword evidence="8 10" id="KW-0131">Cell cycle</keyword>
<dbReference type="CDD" id="cd03785">
    <property type="entry name" value="GT28_MurG"/>
    <property type="match status" value="1"/>
</dbReference>
<evidence type="ECO:0000256" key="2">
    <source>
        <dbReference type="ARBA" id="ARBA00022618"/>
    </source>
</evidence>
<dbReference type="STRING" id="1797589.A2784_05145"/>
<dbReference type="EMBL" id="MHCH01000022">
    <property type="protein sequence ID" value="OGY17517.1"/>
    <property type="molecule type" value="Genomic_DNA"/>
</dbReference>
<evidence type="ECO:0000256" key="5">
    <source>
        <dbReference type="ARBA" id="ARBA00022960"/>
    </source>
</evidence>
<dbReference type="GO" id="GO:0050511">
    <property type="term" value="F:undecaprenyldiphospho-muramoylpentapeptide beta-N-acetylglucosaminyltransferase activity"/>
    <property type="evidence" value="ECO:0007669"/>
    <property type="project" value="UniProtKB-UniRule"/>
</dbReference>
<evidence type="ECO:0000256" key="1">
    <source>
        <dbReference type="ARBA" id="ARBA00022475"/>
    </source>
</evidence>
<proteinExistence type="inferred from homology"/>
<keyword evidence="11" id="KW-0812">Transmembrane</keyword>
<dbReference type="PANTHER" id="PTHR21015:SF22">
    <property type="entry name" value="GLYCOSYLTRANSFERASE"/>
    <property type="match status" value="1"/>
</dbReference>
<comment type="catalytic activity">
    <reaction evidence="10">
        <text>di-trans,octa-cis-undecaprenyl diphospho-N-acetyl-alpha-D-muramoyl-L-alanyl-D-glutamyl-meso-2,6-diaminopimeloyl-D-alanyl-D-alanine + UDP-N-acetyl-alpha-D-glucosamine = di-trans,octa-cis-undecaprenyl diphospho-[N-acetyl-alpha-D-glucosaminyl-(1-&gt;4)]-N-acetyl-alpha-D-muramoyl-L-alanyl-D-glutamyl-meso-2,6-diaminopimeloyl-D-alanyl-D-alanine + UDP + H(+)</text>
        <dbReference type="Rhea" id="RHEA:31227"/>
        <dbReference type="ChEBI" id="CHEBI:15378"/>
        <dbReference type="ChEBI" id="CHEBI:57705"/>
        <dbReference type="ChEBI" id="CHEBI:58223"/>
        <dbReference type="ChEBI" id="CHEBI:61387"/>
        <dbReference type="ChEBI" id="CHEBI:61388"/>
        <dbReference type="EC" id="2.4.1.227"/>
    </reaction>
</comment>
<dbReference type="GO" id="GO:0071555">
    <property type="term" value="P:cell wall organization"/>
    <property type="evidence" value="ECO:0007669"/>
    <property type="project" value="UniProtKB-KW"/>
</dbReference>
<comment type="caution">
    <text evidence="10">Lacks conserved residue(s) required for the propagation of feature annotation.</text>
</comment>
<comment type="caution">
    <text evidence="14">The sequence shown here is derived from an EMBL/GenBank/DDBJ whole genome shotgun (WGS) entry which is preliminary data.</text>
</comment>
<comment type="pathway">
    <text evidence="10">Cell wall biogenesis; peptidoglycan biosynthesis.</text>
</comment>
<dbReference type="SUPFAM" id="SSF53756">
    <property type="entry name" value="UDP-Glycosyltransferase/glycogen phosphorylase"/>
    <property type="match status" value="1"/>
</dbReference>
<keyword evidence="9 10" id="KW-0961">Cell wall biogenesis/degradation</keyword>
<gene>
    <name evidence="10" type="primary">murG</name>
    <name evidence="14" type="ORF">A2784_05145</name>
</gene>
<evidence type="ECO:0000256" key="10">
    <source>
        <dbReference type="HAMAP-Rule" id="MF_00033"/>
    </source>
</evidence>
<feature type="domain" description="Glycosyltransferase family 28 N-terminal" evidence="12">
    <location>
        <begin position="5"/>
        <end position="137"/>
    </location>
</feature>
<dbReference type="InterPro" id="IPR006009">
    <property type="entry name" value="GlcNAc_MurG"/>
</dbReference>
<dbReference type="Proteomes" id="UP000177324">
    <property type="component" value="Unassembled WGS sequence"/>
</dbReference>
<dbReference type="Pfam" id="PF04101">
    <property type="entry name" value="Glyco_tran_28_C"/>
    <property type="match status" value="1"/>
</dbReference>
<feature type="binding site" evidence="10">
    <location>
        <begin position="5"/>
        <end position="7"/>
    </location>
    <ligand>
        <name>UDP-N-acetyl-alpha-D-glucosamine</name>
        <dbReference type="ChEBI" id="CHEBI:57705"/>
    </ligand>
</feature>
<sequence>MIIITGGHLTPALSLIDELHRRHFTDIVFIGRHLGQEEPLITAKGIRFIPLTAGKLYRHFSFSAIISFLTIPVGLVQSWVILRRLRPRLIVSFGGYIALPVCLAARSLHIPIITHEQGTRVGLANRIIGWIARRVAISWAPTRSAFPARKTLLTGNLLRSAIVYRRTESPIDRPLRQLANRPLIYVTGGNQGSRVINQTLLALLPQLTKAYVIVHQTGSADFNQFSALKLRHYFPFSWLDDEQVSWCFHHASLIISRAGANTVTELAFTGTPAILIPLPKSQQNEQWHNANLLTAAGTARILFQAELTPLKLNREIDFILSHQSRFRRHAAAARRLVHARAAGLLADLIYDQKILPD</sequence>
<dbReference type="Gene3D" id="3.40.50.2000">
    <property type="entry name" value="Glycogen Phosphorylase B"/>
    <property type="match status" value="2"/>
</dbReference>
<keyword evidence="2 10" id="KW-0132">Cell division</keyword>
<feature type="transmembrane region" description="Helical" evidence="11">
    <location>
        <begin position="89"/>
        <end position="108"/>
    </location>
</feature>
<feature type="transmembrane region" description="Helical" evidence="11">
    <location>
        <begin position="60"/>
        <end position="82"/>
    </location>
</feature>
<evidence type="ECO:0000259" key="12">
    <source>
        <dbReference type="Pfam" id="PF03033"/>
    </source>
</evidence>
<accession>A0A1G1VQL6</accession>
<dbReference type="EC" id="2.4.1.227" evidence="10"/>
<feature type="domain" description="Glycosyl transferase family 28 C-terminal" evidence="13">
    <location>
        <begin position="184"/>
        <end position="332"/>
    </location>
</feature>
<dbReference type="GO" id="GO:0008360">
    <property type="term" value="P:regulation of cell shape"/>
    <property type="evidence" value="ECO:0007669"/>
    <property type="project" value="UniProtKB-KW"/>
</dbReference>
<feature type="binding site" evidence="10">
    <location>
        <position position="159"/>
    </location>
    <ligand>
        <name>UDP-N-acetyl-alpha-D-glucosamine</name>
        <dbReference type="ChEBI" id="CHEBI:57705"/>
    </ligand>
</feature>
<reference evidence="14 15" key="1">
    <citation type="journal article" date="2016" name="Nat. Commun.">
        <title>Thousands of microbial genomes shed light on interconnected biogeochemical processes in an aquifer system.</title>
        <authorList>
            <person name="Anantharaman K."/>
            <person name="Brown C.T."/>
            <person name="Hug L.A."/>
            <person name="Sharon I."/>
            <person name="Castelle C.J."/>
            <person name="Probst A.J."/>
            <person name="Thomas B.C."/>
            <person name="Singh A."/>
            <person name="Wilkins M.J."/>
            <person name="Karaoz U."/>
            <person name="Brodie E.L."/>
            <person name="Williams K.H."/>
            <person name="Hubbard S.S."/>
            <person name="Banfield J.F."/>
        </authorList>
    </citation>
    <scope>NUCLEOTIDE SEQUENCE [LARGE SCALE GENOMIC DNA]</scope>
</reference>
<evidence type="ECO:0000256" key="3">
    <source>
        <dbReference type="ARBA" id="ARBA00022676"/>
    </source>
</evidence>
<dbReference type="GO" id="GO:0009252">
    <property type="term" value="P:peptidoglycan biosynthetic process"/>
    <property type="evidence" value="ECO:0007669"/>
    <property type="project" value="UniProtKB-UniRule"/>
</dbReference>
<evidence type="ECO:0000313" key="15">
    <source>
        <dbReference type="Proteomes" id="UP000177324"/>
    </source>
</evidence>
<dbReference type="AlphaFoldDB" id="A0A1G1VQL6"/>
<keyword evidence="6 10" id="KW-0573">Peptidoglycan synthesis</keyword>
<dbReference type="Pfam" id="PF03033">
    <property type="entry name" value="Glyco_transf_28"/>
    <property type="match status" value="1"/>
</dbReference>
<dbReference type="InterPro" id="IPR007235">
    <property type="entry name" value="Glyco_trans_28_C"/>
</dbReference>
<keyword evidence="5 10" id="KW-0133">Cell shape</keyword>
<evidence type="ECO:0000256" key="6">
    <source>
        <dbReference type="ARBA" id="ARBA00022984"/>
    </source>
</evidence>
<comment type="function">
    <text evidence="10">Cell wall formation. Catalyzes the transfer of a GlcNAc subunit on undecaprenyl-pyrophosphoryl-MurNAc-pentapeptide (lipid intermediate I) to form undecaprenyl-pyrophosphoryl-MurNAc-(pentapeptide)GlcNAc (lipid intermediate II).</text>
</comment>
<comment type="subcellular location">
    <subcellularLocation>
        <location evidence="10">Cell membrane</location>
        <topology evidence="10">Peripheral membrane protein</topology>
        <orientation evidence="10">Cytoplasmic side</orientation>
    </subcellularLocation>
</comment>
<evidence type="ECO:0000256" key="7">
    <source>
        <dbReference type="ARBA" id="ARBA00023136"/>
    </source>
</evidence>
<dbReference type="UniPathway" id="UPA00219"/>
<evidence type="ECO:0000313" key="14">
    <source>
        <dbReference type="EMBL" id="OGY17517.1"/>
    </source>
</evidence>
<keyword evidence="4 10" id="KW-0808">Transferase</keyword>
<evidence type="ECO:0000256" key="8">
    <source>
        <dbReference type="ARBA" id="ARBA00023306"/>
    </source>
</evidence>
<feature type="binding site" evidence="10">
    <location>
        <position position="286"/>
    </location>
    <ligand>
        <name>UDP-N-acetyl-alpha-D-glucosamine</name>
        <dbReference type="ChEBI" id="CHEBI:57705"/>
    </ligand>
</feature>
<keyword evidence="11" id="KW-1133">Transmembrane helix</keyword>
<comment type="similarity">
    <text evidence="10">Belongs to the glycosyltransferase 28 family. MurG subfamily.</text>
</comment>
<keyword evidence="3 10" id="KW-0328">Glycosyltransferase</keyword>
<dbReference type="InterPro" id="IPR004276">
    <property type="entry name" value="GlycoTrans_28_N"/>
</dbReference>
<organism evidence="14 15">
    <name type="scientific">Candidatus Chisholmbacteria bacterium RIFCSPHIGHO2_01_FULL_48_12</name>
    <dbReference type="NCBI Taxonomy" id="1797589"/>
    <lineage>
        <taxon>Bacteria</taxon>
        <taxon>Candidatus Chisholmiibacteriota</taxon>
    </lineage>
</organism>
<evidence type="ECO:0000256" key="11">
    <source>
        <dbReference type="SAM" id="Phobius"/>
    </source>
</evidence>
<protein>
    <recommendedName>
        <fullName evidence="10">UDP-N-acetylglucosamine--N-acetylmuramyl-(pentapeptide) pyrophosphoryl-undecaprenol N-acetylglucosamine transferase</fullName>
        <ecNumber evidence="10">2.4.1.227</ecNumber>
    </recommendedName>
    <alternativeName>
        <fullName evidence="10">Undecaprenyl-PP-MurNAc-pentapeptide-UDPGlcNAc GlcNAc transferase</fullName>
    </alternativeName>
</protein>
<keyword evidence="1 10" id="KW-1003">Cell membrane</keyword>
<dbReference type="GO" id="GO:0005975">
    <property type="term" value="P:carbohydrate metabolic process"/>
    <property type="evidence" value="ECO:0007669"/>
    <property type="project" value="InterPro"/>
</dbReference>
<evidence type="ECO:0000256" key="4">
    <source>
        <dbReference type="ARBA" id="ARBA00022679"/>
    </source>
</evidence>
<evidence type="ECO:0000256" key="9">
    <source>
        <dbReference type="ARBA" id="ARBA00023316"/>
    </source>
</evidence>